<dbReference type="EMBL" id="CM047590">
    <property type="protein sequence ID" value="KAI9919532.1"/>
    <property type="molecule type" value="Genomic_DNA"/>
</dbReference>
<evidence type="ECO:0000313" key="1">
    <source>
        <dbReference type="EMBL" id="KAI9919532.1"/>
    </source>
</evidence>
<protein>
    <submittedName>
        <fullName evidence="1">Uncharacterized protein</fullName>
    </submittedName>
</protein>
<keyword evidence="2" id="KW-1185">Reference proteome</keyword>
<comment type="caution">
    <text evidence="1">The sequence shown here is derived from an EMBL/GenBank/DDBJ whole genome shotgun (WGS) entry which is preliminary data.</text>
</comment>
<accession>A0ACC0WLR3</accession>
<reference evidence="1 2" key="1">
    <citation type="journal article" date="2022" name="bioRxiv">
        <title>The genome of the oomycete Peronosclerospora sorghi, a cosmopolitan pathogen of maize and sorghum, is inflated with dispersed pseudogenes.</title>
        <authorList>
            <person name="Fletcher K."/>
            <person name="Martin F."/>
            <person name="Isakeit T."/>
            <person name="Cavanaugh K."/>
            <person name="Magill C."/>
            <person name="Michelmore R."/>
        </authorList>
    </citation>
    <scope>NUCLEOTIDE SEQUENCE [LARGE SCALE GENOMIC DNA]</scope>
    <source>
        <strain evidence="1">P6</strain>
    </source>
</reference>
<evidence type="ECO:0000313" key="2">
    <source>
        <dbReference type="Proteomes" id="UP001163321"/>
    </source>
</evidence>
<name>A0ACC0WLR3_9STRA</name>
<sequence length="75" mass="8174">MSPIASLGLRAVSVLGLPTMDFHTANAEPEEVTGDKITKLDSLQIMVILDKTLRKLNHKGHKVLLFSQMNASLTS</sequence>
<organism evidence="1 2">
    <name type="scientific">Peronosclerospora sorghi</name>
    <dbReference type="NCBI Taxonomy" id="230839"/>
    <lineage>
        <taxon>Eukaryota</taxon>
        <taxon>Sar</taxon>
        <taxon>Stramenopiles</taxon>
        <taxon>Oomycota</taxon>
        <taxon>Peronosporomycetes</taxon>
        <taxon>Peronosporales</taxon>
        <taxon>Peronosporaceae</taxon>
        <taxon>Peronosclerospora</taxon>
    </lineage>
</organism>
<dbReference type="Proteomes" id="UP001163321">
    <property type="component" value="Chromosome 11"/>
</dbReference>
<proteinExistence type="predicted"/>
<gene>
    <name evidence="1" type="ORF">PsorP6_017532</name>
</gene>